<dbReference type="PANTHER" id="PTHR42643">
    <property type="entry name" value="IONOTROPIC RECEPTOR 20A-RELATED"/>
    <property type="match status" value="1"/>
</dbReference>
<name>A0AAN8WLK9_HALRR</name>
<comment type="similarity">
    <text evidence="2">Belongs to the glutamate-gated ion channel (TC 1.A.10.1) family.</text>
</comment>
<dbReference type="Pfam" id="PF00060">
    <property type="entry name" value="Lig_chan"/>
    <property type="match status" value="1"/>
</dbReference>
<evidence type="ECO:0000256" key="1">
    <source>
        <dbReference type="ARBA" id="ARBA00004651"/>
    </source>
</evidence>
<comment type="subcellular location">
    <subcellularLocation>
        <location evidence="1">Cell membrane</location>
        <topology evidence="1">Multi-pass membrane protein</topology>
    </subcellularLocation>
</comment>
<gene>
    <name evidence="11" type="ORF">SK128_004796</name>
</gene>
<evidence type="ECO:0000256" key="3">
    <source>
        <dbReference type="ARBA" id="ARBA00022475"/>
    </source>
</evidence>
<comment type="caution">
    <text evidence="11">The sequence shown here is derived from an EMBL/GenBank/DDBJ whole genome shotgun (WGS) entry which is preliminary data.</text>
</comment>
<dbReference type="Gene3D" id="1.10.287.70">
    <property type="match status" value="1"/>
</dbReference>
<feature type="transmembrane region" description="Helical" evidence="9">
    <location>
        <begin position="144"/>
        <end position="164"/>
    </location>
</feature>
<keyword evidence="6 9" id="KW-0472">Membrane</keyword>
<dbReference type="InterPro" id="IPR001320">
    <property type="entry name" value="Iontro_rcpt_C"/>
</dbReference>
<accession>A0AAN8WLK9</accession>
<keyword evidence="12" id="KW-1185">Reference proteome</keyword>
<dbReference type="GO" id="GO:0015276">
    <property type="term" value="F:ligand-gated monoatomic ion channel activity"/>
    <property type="evidence" value="ECO:0007669"/>
    <property type="project" value="InterPro"/>
</dbReference>
<dbReference type="AlphaFoldDB" id="A0AAN8WLK9"/>
<keyword evidence="7" id="KW-0675">Receptor</keyword>
<dbReference type="Proteomes" id="UP001381693">
    <property type="component" value="Unassembled WGS sequence"/>
</dbReference>
<dbReference type="EMBL" id="JAXCGZ010020863">
    <property type="protein sequence ID" value="KAK7065173.1"/>
    <property type="molecule type" value="Genomic_DNA"/>
</dbReference>
<evidence type="ECO:0000256" key="4">
    <source>
        <dbReference type="ARBA" id="ARBA00022692"/>
    </source>
</evidence>
<keyword evidence="4 9" id="KW-0812">Transmembrane</keyword>
<evidence type="ECO:0000256" key="9">
    <source>
        <dbReference type="SAM" id="Phobius"/>
    </source>
</evidence>
<dbReference type="PANTHER" id="PTHR42643:SF24">
    <property type="entry name" value="IONOTROPIC RECEPTOR 60A"/>
    <property type="match status" value="1"/>
</dbReference>
<evidence type="ECO:0000313" key="11">
    <source>
        <dbReference type="EMBL" id="KAK7065173.1"/>
    </source>
</evidence>
<dbReference type="GO" id="GO:0050906">
    <property type="term" value="P:detection of stimulus involved in sensory perception"/>
    <property type="evidence" value="ECO:0007669"/>
    <property type="project" value="UniProtKB-ARBA"/>
</dbReference>
<protein>
    <recommendedName>
        <fullName evidence="10">Ionotropic glutamate receptor C-terminal domain-containing protein</fullName>
    </recommendedName>
</protein>
<proteinExistence type="inferred from homology"/>
<evidence type="ECO:0000256" key="2">
    <source>
        <dbReference type="ARBA" id="ARBA00008685"/>
    </source>
</evidence>
<dbReference type="SUPFAM" id="SSF53850">
    <property type="entry name" value="Periplasmic binding protein-like II"/>
    <property type="match status" value="1"/>
</dbReference>
<evidence type="ECO:0000259" key="10">
    <source>
        <dbReference type="Pfam" id="PF00060"/>
    </source>
</evidence>
<keyword evidence="8" id="KW-0325">Glycoprotein</keyword>
<organism evidence="11 12">
    <name type="scientific">Halocaridina rubra</name>
    <name type="common">Hawaiian red shrimp</name>
    <dbReference type="NCBI Taxonomy" id="373956"/>
    <lineage>
        <taxon>Eukaryota</taxon>
        <taxon>Metazoa</taxon>
        <taxon>Ecdysozoa</taxon>
        <taxon>Arthropoda</taxon>
        <taxon>Crustacea</taxon>
        <taxon>Multicrustacea</taxon>
        <taxon>Malacostraca</taxon>
        <taxon>Eumalacostraca</taxon>
        <taxon>Eucarida</taxon>
        <taxon>Decapoda</taxon>
        <taxon>Pleocyemata</taxon>
        <taxon>Caridea</taxon>
        <taxon>Atyoidea</taxon>
        <taxon>Atyidae</taxon>
        <taxon>Halocaridina</taxon>
    </lineage>
</organism>
<feature type="transmembrane region" description="Helical" evidence="9">
    <location>
        <begin position="69"/>
        <end position="91"/>
    </location>
</feature>
<keyword evidence="3" id="KW-1003">Cell membrane</keyword>
<sequence>MSVNTSNCLELVAGEEVPMSAVVYSVSESRVQAVDFSESVYIDEMTVAYNRPQLESDMAGFVKPFTPQMWIGILLCLLVISASLFTIQYGYRTIVATVSYRQTARESVKKDDFKPVVWSTASLLGQSIPWFSLGDSTRLIGGTWLLMSLILATVYRSNLIAMLISPRVKLPFNSFAELAETNARIWIPMGSRFQEALNFAEAGSQLARVRKNYIATANSTNGTIEFFNGKWGITTAKMTLIYFLHQDFSKYGYCSKYIMSEGVFKTTSMSFAFPKGSPMKKKVDPIIRSLKEFGIIGHLFNKRISNASECLKPIGSDFAGILKPLALEDLYGVLLLARHTQMDFINASDAVLCMARIRYGILAMHRTASDAFMKSICVCLAN</sequence>
<evidence type="ECO:0000256" key="8">
    <source>
        <dbReference type="ARBA" id="ARBA00023180"/>
    </source>
</evidence>
<evidence type="ECO:0000256" key="7">
    <source>
        <dbReference type="ARBA" id="ARBA00023170"/>
    </source>
</evidence>
<dbReference type="GO" id="GO:0005886">
    <property type="term" value="C:plasma membrane"/>
    <property type="evidence" value="ECO:0007669"/>
    <property type="project" value="UniProtKB-SubCell"/>
</dbReference>
<feature type="domain" description="Ionotropic glutamate receptor C-terminal" evidence="10">
    <location>
        <begin position="68"/>
        <end position="251"/>
    </location>
</feature>
<evidence type="ECO:0000313" key="12">
    <source>
        <dbReference type="Proteomes" id="UP001381693"/>
    </source>
</evidence>
<dbReference type="InterPro" id="IPR052192">
    <property type="entry name" value="Insect_Ionotropic_Sensory_Rcpt"/>
</dbReference>
<reference evidence="11 12" key="1">
    <citation type="submission" date="2023-11" db="EMBL/GenBank/DDBJ databases">
        <title>Halocaridina rubra genome assembly.</title>
        <authorList>
            <person name="Smith C."/>
        </authorList>
    </citation>
    <scope>NUCLEOTIDE SEQUENCE [LARGE SCALE GENOMIC DNA]</scope>
    <source>
        <strain evidence="11">EP-1</strain>
        <tissue evidence="11">Whole</tissue>
    </source>
</reference>
<evidence type="ECO:0000256" key="6">
    <source>
        <dbReference type="ARBA" id="ARBA00023136"/>
    </source>
</evidence>
<evidence type="ECO:0000256" key="5">
    <source>
        <dbReference type="ARBA" id="ARBA00022989"/>
    </source>
</evidence>
<keyword evidence="5 9" id="KW-1133">Transmembrane helix</keyword>